<organism evidence="4 5">
    <name type="scientific">Enterocloster aldenensis</name>
    <dbReference type="NCBI Taxonomy" id="358742"/>
    <lineage>
        <taxon>Bacteria</taxon>
        <taxon>Bacillati</taxon>
        <taxon>Bacillota</taxon>
        <taxon>Clostridia</taxon>
        <taxon>Lachnospirales</taxon>
        <taxon>Lachnospiraceae</taxon>
        <taxon>Enterocloster</taxon>
    </lineage>
</organism>
<dbReference type="SUPFAM" id="SSF100950">
    <property type="entry name" value="NagB/RpiA/CoA transferase-like"/>
    <property type="match status" value="1"/>
</dbReference>
<dbReference type="InterPro" id="IPR050262">
    <property type="entry name" value="Ribose-5P_isomerase"/>
</dbReference>
<keyword evidence="1 2" id="KW-0413">Isomerase</keyword>
<dbReference type="SUPFAM" id="SSF75445">
    <property type="entry name" value="D-ribose-5-phosphate isomerase (RpiA), lid domain"/>
    <property type="match status" value="1"/>
</dbReference>
<dbReference type="GeneID" id="97208814"/>
<sequence length="268" mass="28715">MNNTDGYRGTEEQKKLAAFKAAGEIQDNMILGLGTGSTVYHLIVKLAERVRGGLSIHAAATSARTEELAAHYGIPLIPFHDAEQIHLAIDGVDAIDPDFHSIKGGGGALFREKVIALKALRVIWIMDQSKLVPTLNGLTLPVEVVPFALEYVEEQVLAMGFTSCLRRNGDGPAEDGPDRGRLDKSGLDRNGLVRSGLSGYNPGANAFLTDNGNYILDLLGKEGMDYRLMAGKLKALTGVVETGLFGNICEKIIVGTKDGVMVKSPEKP</sequence>
<dbReference type="PANTHER" id="PTHR43748:SF3">
    <property type="entry name" value="RIBOSE-5-PHOSPHATE ISOMERASE 3, CHLOROPLASTIC-RELATED"/>
    <property type="match status" value="1"/>
</dbReference>
<feature type="active site" description="Proton acceptor" evidence="2">
    <location>
        <position position="112"/>
    </location>
</feature>
<accession>A0AAW5C707</accession>
<comment type="pathway">
    <text evidence="2">Carbohydrate degradation; pentose phosphate pathway; D-ribose 5-phosphate from D-ribulose 5-phosphate (non-oxidative stage): step 1/1.</text>
</comment>
<name>A0AAW5C707_9FIRM</name>
<evidence type="ECO:0000256" key="2">
    <source>
        <dbReference type="HAMAP-Rule" id="MF_00170"/>
    </source>
</evidence>
<comment type="subunit">
    <text evidence="2">Homodimer.</text>
</comment>
<dbReference type="Pfam" id="PF06026">
    <property type="entry name" value="Rib_5-P_isom_A"/>
    <property type="match status" value="2"/>
</dbReference>
<feature type="binding site" evidence="2">
    <location>
        <begin position="35"/>
        <end position="38"/>
    </location>
    <ligand>
        <name>substrate</name>
    </ligand>
</feature>
<dbReference type="AlphaFoldDB" id="A0AAW5C707"/>
<evidence type="ECO:0000313" key="4">
    <source>
        <dbReference type="EMBL" id="MCG4748710.1"/>
    </source>
</evidence>
<comment type="caution">
    <text evidence="4">The sequence shown here is derived from an EMBL/GenBank/DDBJ whole genome shotgun (WGS) entry which is preliminary data.</text>
</comment>
<feature type="region of interest" description="Disordered" evidence="3">
    <location>
        <begin position="168"/>
        <end position="187"/>
    </location>
</feature>
<comment type="function">
    <text evidence="2">Catalyzes the reversible conversion of ribose-5-phosphate to ribulose 5-phosphate.</text>
</comment>
<dbReference type="HAMAP" id="MF_00170">
    <property type="entry name" value="Rib_5P_isom_A"/>
    <property type="match status" value="1"/>
</dbReference>
<evidence type="ECO:0000256" key="1">
    <source>
        <dbReference type="ARBA" id="ARBA00023235"/>
    </source>
</evidence>
<gene>
    <name evidence="2 4" type="primary">rpiA</name>
    <name evidence="4" type="ORF">L0N08_25170</name>
</gene>
<evidence type="ECO:0000256" key="3">
    <source>
        <dbReference type="SAM" id="MobiDB-lite"/>
    </source>
</evidence>
<comment type="catalytic activity">
    <reaction evidence="2">
        <text>aldehydo-D-ribose 5-phosphate = D-ribulose 5-phosphate</text>
        <dbReference type="Rhea" id="RHEA:14657"/>
        <dbReference type="ChEBI" id="CHEBI:58121"/>
        <dbReference type="ChEBI" id="CHEBI:58273"/>
        <dbReference type="EC" id="5.3.1.6"/>
    </reaction>
</comment>
<dbReference type="GO" id="GO:0004751">
    <property type="term" value="F:ribose-5-phosphate isomerase activity"/>
    <property type="evidence" value="ECO:0007669"/>
    <property type="project" value="UniProtKB-UniRule"/>
</dbReference>
<dbReference type="Proteomes" id="UP001299608">
    <property type="component" value="Unassembled WGS sequence"/>
</dbReference>
<proteinExistence type="inferred from homology"/>
<feature type="compositionally biased region" description="Basic and acidic residues" evidence="3">
    <location>
        <begin position="176"/>
        <end position="187"/>
    </location>
</feature>
<dbReference type="CDD" id="cd01398">
    <property type="entry name" value="RPI_A"/>
    <property type="match status" value="1"/>
</dbReference>
<dbReference type="GO" id="GO:0009052">
    <property type="term" value="P:pentose-phosphate shunt, non-oxidative branch"/>
    <property type="evidence" value="ECO:0007669"/>
    <property type="project" value="UniProtKB-UniRule"/>
</dbReference>
<dbReference type="RefSeq" id="WP_238053870.1">
    <property type="nucleotide sequence ID" value="NZ_BAABZL010000001.1"/>
</dbReference>
<reference evidence="4" key="1">
    <citation type="submission" date="2022-01" db="EMBL/GenBank/DDBJ databases">
        <title>Collection of gut derived symbiotic bacterial strains cultured from healthy donors.</title>
        <authorList>
            <person name="Lin H."/>
            <person name="Kohout C."/>
            <person name="Waligurski E."/>
            <person name="Pamer E.G."/>
        </authorList>
    </citation>
    <scope>NUCLEOTIDE SEQUENCE</scope>
    <source>
        <strain evidence="4">DFI.6.55</strain>
    </source>
</reference>
<dbReference type="Gene3D" id="3.40.50.1360">
    <property type="match status" value="1"/>
</dbReference>
<dbReference type="InterPro" id="IPR037171">
    <property type="entry name" value="NagB/RpiA_transferase-like"/>
</dbReference>
<comment type="similarity">
    <text evidence="2">Belongs to the ribose 5-phosphate isomerase family.</text>
</comment>
<dbReference type="PANTHER" id="PTHR43748">
    <property type="entry name" value="RIBOSE-5-PHOSPHATE ISOMERASE 3, CHLOROPLASTIC-RELATED"/>
    <property type="match status" value="1"/>
</dbReference>
<dbReference type="NCBIfam" id="NF001924">
    <property type="entry name" value="PRK00702.1"/>
    <property type="match status" value="1"/>
</dbReference>
<dbReference type="InterPro" id="IPR020672">
    <property type="entry name" value="Ribose5P_isomerase_typA_subgr"/>
</dbReference>
<dbReference type="InterPro" id="IPR004788">
    <property type="entry name" value="Ribose5P_isomerase_type_A"/>
</dbReference>
<feature type="binding site" evidence="2">
    <location>
        <begin position="103"/>
        <end position="106"/>
    </location>
    <ligand>
        <name>substrate</name>
    </ligand>
</feature>
<evidence type="ECO:0000313" key="5">
    <source>
        <dbReference type="Proteomes" id="UP001299608"/>
    </source>
</evidence>
<feature type="binding site" evidence="2">
    <location>
        <begin position="90"/>
        <end position="93"/>
    </location>
    <ligand>
        <name>substrate</name>
    </ligand>
</feature>
<dbReference type="EC" id="5.3.1.6" evidence="2"/>
<dbReference type="Gene3D" id="3.30.70.260">
    <property type="match status" value="1"/>
</dbReference>
<dbReference type="NCBIfam" id="TIGR00021">
    <property type="entry name" value="rpiA"/>
    <property type="match status" value="1"/>
</dbReference>
<dbReference type="EMBL" id="JAKNGE010000042">
    <property type="protein sequence ID" value="MCG4748710.1"/>
    <property type="molecule type" value="Genomic_DNA"/>
</dbReference>
<feature type="binding site" evidence="2">
    <location>
        <position position="130"/>
    </location>
    <ligand>
        <name>substrate</name>
    </ligand>
</feature>
<protein>
    <recommendedName>
        <fullName evidence="2">Ribose-5-phosphate isomerase A</fullName>
        <ecNumber evidence="2">5.3.1.6</ecNumber>
    </recommendedName>
    <alternativeName>
        <fullName evidence="2">Phosphoriboisomerase A</fullName>
        <shortName evidence="2">PRI</shortName>
    </alternativeName>
</protein>